<dbReference type="EMBL" id="JAJTJA010000003">
    <property type="protein sequence ID" value="KAH8702245.1"/>
    <property type="molecule type" value="Genomic_DNA"/>
</dbReference>
<comment type="caution">
    <text evidence="2">The sequence shown here is derived from an EMBL/GenBank/DDBJ whole genome shotgun (WGS) entry which is preliminary data.</text>
</comment>
<reference evidence="2" key="1">
    <citation type="submission" date="2021-12" db="EMBL/GenBank/DDBJ databases">
        <title>Convergent genome expansion in fungi linked to evolution of root-endophyte symbiosis.</title>
        <authorList>
            <consortium name="DOE Joint Genome Institute"/>
            <person name="Ke Y.-H."/>
            <person name="Bonito G."/>
            <person name="Liao H.-L."/>
            <person name="Looney B."/>
            <person name="Rojas-Flechas A."/>
            <person name="Nash J."/>
            <person name="Hameed K."/>
            <person name="Schadt C."/>
            <person name="Martin F."/>
            <person name="Crous P.W."/>
            <person name="Miettinen O."/>
            <person name="Magnuson J.K."/>
            <person name="Labbe J."/>
            <person name="Jacobson D."/>
            <person name="Doktycz M.J."/>
            <person name="Veneault-Fourrey C."/>
            <person name="Kuo A."/>
            <person name="Mondo S."/>
            <person name="Calhoun S."/>
            <person name="Riley R."/>
            <person name="Ohm R."/>
            <person name="LaButti K."/>
            <person name="Andreopoulos B."/>
            <person name="Pangilinan J."/>
            <person name="Nolan M."/>
            <person name="Tritt A."/>
            <person name="Clum A."/>
            <person name="Lipzen A."/>
            <person name="Daum C."/>
            <person name="Barry K."/>
            <person name="Grigoriev I.V."/>
            <person name="Vilgalys R."/>
        </authorList>
    </citation>
    <scope>NUCLEOTIDE SEQUENCE</scope>
    <source>
        <strain evidence="2">PMI_201</strain>
    </source>
</reference>
<dbReference type="GeneID" id="70241024"/>
<dbReference type="RefSeq" id="XP_046075621.1">
    <property type="nucleotide sequence ID" value="XM_046210737.1"/>
</dbReference>
<organism evidence="2 3">
    <name type="scientific">Talaromyces proteolyticus</name>
    <dbReference type="NCBI Taxonomy" id="1131652"/>
    <lineage>
        <taxon>Eukaryota</taxon>
        <taxon>Fungi</taxon>
        <taxon>Dikarya</taxon>
        <taxon>Ascomycota</taxon>
        <taxon>Pezizomycotina</taxon>
        <taxon>Eurotiomycetes</taxon>
        <taxon>Eurotiomycetidae</taxon>
        <taxon>Eurotiales</taxon>
        <taxon>Trichocomaceae</taxon>
        <taxon>Talaromyces</taxon>
        <taxon>Talaromyces sect. Bacilispori</taxon>
    </lineage>
</organism>
<dbReference type="PANTHER" id="PTHR35186:SF4">
    <property type="entry name" value="PRION-INHIBITION AND PROPAGATION HELO DOMAIN-CONTAINING PROTEIN"/>
    <property type="match status" value="1"/>
</dbReference>
<feature type="transmembrane region" description="Helical" evidence="1">
    <location>
        <begin position="6"/>
        <end position="25"/>
    </location>
</feature>
<evidence type="ECO:0000313" key="2">
    <source>
        <dbReference type="EMBL" id="KAH8702245.1"/>
    </source>
</evidence>
<evidence type="ECO:0008006" key="4">
    <source>
        <dbReference type="Google" id="ProtNLM"/>
    </source>
</evidence>
<keyword evidence="1" id="KW-0812">Transmembrane</keyword>
<sequence>MTDPVSLVLGITPLVVGAINVYSTIHAKFKTYRKYSREILRLNRQLEIQRRVFLNECHFLLRLVVTDERTIWAMLSNTRHDEWASRSIDQQWRRYLDENYDTCLKIVEEINEKLEELGVKFNHFDSISAQLPEENSQRRLDRIQSAIKMSFKKPGYDQSIKALRTANADLQTLRKHLNEFQNTNQYRNNTSIDRRGKRRRVEYTQYEPIRHASRALHEALTTAWPCSQPTHLSHYAKLLLSVSVDQEVSLHLIILSENSRRNIRPDNPVRLSVRSYNQARIDPGFSGPLPADAAKKVEMPNGESSRHVAEEATHRLGKARKRKLANGISDGSLHKVRPRWCDYMDLRSSSDICSDLARQARPCQKSQREENCIGYIDTDTVLDKYRHLFFSGNSRVNELLQTETHGKPAPVYELLRQPLDNTLTVVDQLKLVRTLVSAMLQFHTTPWLNECWRLQDIGFFRYGDEFSDASLRSLHVTTEFSSKGRGDQIGMDGVEDYNNPAMSTKIEDAMLQQGIRNLPLYSLGVVLLQIGHWARLNGGDIRGVRRLASQACRLGPRYKEIAQRCLDCDFGFGNDLCMPQLQQAIQDSVLDEITGMIDSLDINKD</sequence>
<keyword evidence="1" id="KW-0472">Membrane</keyword>
<keyword evidence="3" id="KW-1185">Reference proteome</keyword>
<proteinExistence type="predicted"/>
<keyword evidence="1" id="KW-1133">Transmembrane helix</keyword>
<evidence type="ECO:0000256" key="1">
    <source>
        <dbReference type="SAM" id="Phobius"/>
    </source>
</evidence>
<dbReference type="Proteomes" id="UP001201262">
    <property type="component" value="Unassembled WGS sequence"/>
</dbReference>
<accession>A0AAD4PZ49</accession>
<dbReference type="PANTHER" id="PTHR35186">
    <property type="entry name" value="ANK_REP_REGION DOMAIN-CONTAINING PROTEIN"/>
    <property type="match status" value="1"/>
</dbReference>
<name>A0AAD4PZ49_9EURO</name>
<protein>
    <recommendedName>
        <fullName evidence="4">Prion-inhibition and propagation HeLo domain-containing protein</fullName>
    </recommendedName>
</protein>
<evidence type="ECO:0000313" key="3">
    <source>
        <dbReference type="Proteomes" id="UP001201262"/>
    </source>
</evidence>
<gene>
    <name evidence="2" type="ORF">BGW36DRAFT_290100</name>
</gene>
<dbReference type="AlphaFoldDB" id="A0AAD4PZ49"/>